<dbReference type="InterPro" id="IPR003807">
    <property type="entry name" value="DUF202"/>
</dbReference>
<dbReference type="Proteomes" id="UP001550739">
    <property type="component" value="Unassembled WGS sequence"/>
</dbReference>
<proteinExistence type="predicted"/>
<gene>
    <name evidence="7" type="ORF">AB0E89_09670</name>
</gene>
<keyword evidence="8" id="KW-1185">Reference proteome</keyword>
<reference evidence="7 8" key="1">
    <citation type="submission" date="2024-06" db="EMBL/GenBank/DDBJ databases">
        <title>The Natural Products Discovery Center: Release of the First 8490 Sequenced Strains for Exploring Actinobacteria Biosynthetic Diversity.</title>
        <authorList>
            <person name="Kalkreuter E."/>
            <person name="Kautsar S.A."/>
            <person name="Yang D."/>
            <person name="Bader C.D."/>
            <person name="Teijaro C.N."/>
            <person name="Fluegel L."/>
            <person name="Davis C.M."/>
            <person name="Simpson J.R."/>
            <person name="Lauterbach L."/>
            <person name="Steele A.D."/>
            <person name="Gui C."/>
            <person name="Meng S."/>
            <person name="Li G."/>
            <person name="Viehrig K."/>
            <person name="Ye F."/>
            <person name="Su P."/>
            <person name="Kiefer A.F."/>
            <person name="Nichols A."/>
            <person name="Cepeda A.J."/>
            <person name="Yan W."/>
            <person name="Fan B."/>
            <person name="Jiang Y."/>
            <person name="Adhikari A."/>
            <person name="Zheng C.-J."/>
            <person name="Schuster L."/>
            <person name="Cowan T.M."/>
            <person name="Smanski M.J."/>
            <person name="Chevrette M.G."/>
            <person name="De Carvalho L.P.S."/>
            <person name="Shen B."/>
        </authorList>
    </citation>
    <scope>NUCLEOTIDE SEQUENCE [LARGE SCALE GENOMIC DNA]</scope>
    <source>
        <strain evidence="7 8">NPDC033843</strain>
    </source>
</reference>
<protein>
    <submittedName>
        <fullName evidence="7">DUF202 domain-containing protein</fullName>
    </submittedName>
</protein>
<evidence type="ECO:0000259" key="6">
    <source>
        <dbReference type="Pfam" id="PF02656"/>
    </source>
</evidence>
<evidence type="ECO:0000256" key="5">
    <source>
        <dbReference type="SAM" id="Phobius"/>
    </source>
</evidence>
<name>A0ABV2ZE70_9ACTN</name>
<feature type="domain" description="DUF202" evidence="6">
    <location>
        <begin position="11"/>
        <end position="74"/>
    </location>
</feature>
<feature type="transmembrane region" description="Helical" evidence="5">
    <location>
        <begin position="48"/>
        <end position="68"/>
    </location>
</feature>
<dbReference type="EMBL" id="JBEZVE010000004">
    <property type="protein sequence ID" value="MEU3780844.1"/>
    <property type="molecule type" value="Genomic_DNA"/>
</dbReference>
<evidence type="ECO:0000256" key="1">
    <source>
        <dbReference type="ARBA" id="ARBA00004127"/>
    </source>
</evidence>
<evidence type="ECO:0000313" key="7">
    <source>
        <dbReference type="EMBL" id="MEU3780844.1"/>
    </source>
</evidence>
<dbReference type="Pfam" id="PF02656">
    <property type="entry name" value="DUF202"/>
    <property type="match status" value="1"/>
</dbReference>
<evidence type="ECO:0000313" key="8">
    <source>
        <dbReference type="Proteomes" id="UP001550739"/>
    </source>
</evidence>
<dbReference type="RefSeq" id="WP_334583407.1">
    <property type="nucleotide sequence ID" value="NZ_JBEZVE010000004.1"/>
</dbReference>
<sequence>MSGEVLPPVRDPGLQPERTRLAWRRTTLASTVAAVLALKAALHDGASVPGILAGALACGLWLAFLLLAHRRIHALAATSSPAALTPRHATAAALCAVAMAVCAVALVL</sequence>
<organism evidence="7 8">
    <name type="scientific">Streptomyces sp. 900129855</name>
    <dbReference type="NCBI Taxonomy" id="3155129"/>
    <lineage>
        <taxon>Bacteria</taxon>
        <taxon>Bacillati</taxon>
        <taxon>Actinomycetota</taxon>
        <taxon>Actinomycetes</taxon>
        <taxon>Kitasatosporales</taxon>
        <taxon>Streptomycetaceae</taxon>
        <taxon>Streptomyces</taxon>
    </lineage>
</organism>
<feature type="transmembrane region" description="Helical" evidence="5">
    <location>
        <begin position="89"/>
        <end position="107"/>
    </location>
</feature>
<accession>A0ABV2ZE70</accession>
<keyword evidence="4 5" id="KW-0472">Membrane</keyword>
<evidence type="ECO:0000256" key="2">
    <source>
        <dbReference type="ARBA" id="ARBA00022692"/>
    </source>
</evidence>
<keyword evidence="3 5" id="KW-1133">Transmembrane helix</keyword>
<evidence type="ECO:0000256" key="4">
    <source>
        <dbReference type="ARBA" id="ARBA00023136"/>
    </source>
</evidence>
<comment type="caution">
    <text evidence="7">The sequence shown here is derived from an EMBL/GenBank/DDBJ whole genome shotgun (WGS) entry which is preliminary data.</text>
</comment>
<evidence type="ECO:0000256" key="3">
    <source>
        <dbReference type="ARBA" id="ARBA00022989"/>
    </source>
</evidence>
<keyword evidence="2 5" id="KW-0812">Transmembrane</keyword>
<comment type="subcellular location">
    <subcellularLocation>
        <location evidence="1">Endomembrane system</location>
        <topology evidence="1">Multi-pass membrane protein</topology>
    </subcellularLocation>
</comment>